<evidence type="ECO:0000313" key="8">
    <source>
        <dbReference type="EMBL" id="RKE96178.1"/>
    </source>
</evidence>
<dbReference type="SMART" id="SM00347">
    <property type="entry name" value="HTH_MARR"/>
    <property type="match status" value="1"/>
</dbReference>
<gene>
    <name evidence="8" type="ORF">C8N30_0731</name>
</gene>
<name>A0A420DPS4_9RHOB</name>
<evidence type="ECO:0000259" key="7">
    <source>
        <dbReference type="PROSITE" id="PS50995"/>
    </source>
</evidence>
<evidence type="ECO:0000313" key="9">
    <source>
        <dbReference type="Proteomes" id="UP000284407"/>
    </source>
</evidence>
<organism evidence="8 9">
    <name type="scientific">Sulfitobacter guttiformis</name>
    <dbReference type="NCBI Taxonomy" id="74349"/>
    <lineage>
        <taxon>Bacteria</taxon>
        <taxon>Pseudomonadati</taxon>
        <taxon>Pseudomonadota</taxon>
        <taxon>Alphaproteobacteria</taxon>
        <taxon>Rhodobacterales</taxon>
        <taxon>Roseobacteraceae</taxon>
        <taxon>Sulfitobacter</taxon>
    </lineage>
</organism>
<feature type="domain" description="HTH marR-type" evidence="7">
    <location>
        <begin position="6"/>
        <end position="144"/>
    </location>
</feature>
<dbReference type="Gene3D" id="1.10.10.10">
    <property type="entry name" value="Winged helix-like DNA-binding domain superfamily/Winged helix DNA-binding domain"/>
    <property type="match status" value="1"/>
</dbReference>
<evidence type="ECO:0000256" key="6">
    <source>
        <dbReference type="SAM" id="MobiDB-lite"/>
    </source>
</evidence>
<dbReference type="RefSeq" id="WP_025063128.1">
    <property type="nucleotide sequence ID" value="NZ_RAQK01000001.1"/>
</dbReference>
<dbReference type="InterPro" id="IPR055166">
    <property type="entry name" value="Transc_reg_Sar_Rot_HTH"/>
</dbReference>
<dbReference type="SUPFAM" id="SSF46785">
    <property type="entry name" value="Winged helix' DNA-binding domain"/>
    <property type="match status" value="1"/>
</dbReference>
<evidence type="ECO:0000256" key="1">
    <source>
        <dbReference type="ARBA" id="ARBA00004496"/>
    </source>
</evidence>
<dbReference type="InterPro" id="IPR036388">
    <property type="entry name" value="WH-like_DNA-bd_sf"/>
</dbReference>
<dbReference type="GO" id="GO:0003700">
    <property type="term" value="F:DNA-binding transcription factor activity"/>
    <property type="evidence" value="ECO:0007669"/>
    <property type="project" value="InterPro"/>
</dbReference>
<keyword evidence="3" id="KW-0805">Transcription regulation</keyword>
<dbReference type="PANTHER" id="PTHR33164">
    <property type="entry name" value="TRANSCRIPTIONAL REGULATOR, MARR FAMILY"/>
    <property type="match status" value="1"/>
</dbReference>
<dbReference type="InterPro" id="IPR039422">
    <property type="entry name" value="MarR/SlyA-like"/>
</dbReference>
<dbReference type="InterPro" id="IPR000835">
    <property type="entry name" value="HTH_MarR-typ"/>
</dbReference>
<evidence type="ECO:0000256" key="5">
    <source>
        <dbReference type="ARBA" id="ARBA00023163"/>
    </source>
</evidence>
<keyword evidence="5" id="KW-0804">Transcription</keyword>
<proteinExistence type="predicted"/>
<dbReference type="GO" id="GO:0003677">
    <property type="term" value="F:DNA binding"/>
    <property type="evidence" value="ECO:0007669"/>
    <property type="project" value="UniProtKB-KW"/>
</dbReference>
<keyword evidence="2" id="KW-0963">Cytoplasm</keyword>
<dbReference type="AlphaFoldDB" id="A0A420DPS4"/>
<dbReference type="STRING" id="1443111.Z949_2720"/>
<protein>
    <submittedName>
        <fullName evidence="8">DNA-binding MarR family transcriptional regulator</fullName>
    </submittedName>
</protein>
<comment type="subcellular location">
    <subcellularLocation>
        <location evidence="1">Cytoplasm</location>
    </subcellularLocation>
</comment>
<evidence type="ECO:0000256" key="2">
    <source>
        <dbReference type="ARBA" id="ARBA00022490"/>
    </source>
</evidence>
<keyword evidence="9" id="KW-1185">Reference proteome</keyword>
<reference evidence="8 9" key="1">
    <citation type="submission" date="2018-09" db="EMBL/GenBank/DDBJ databases">
        <title>Genomic Encyclopedia of Archaeal and Bacterial Type Strains, Phase II (KMG-II): from individual species to whole genera.</title>
        <authorList>
            <person name="Goeker M."/>
        </authorList>
    </citation>
    <scope>NUCLEOTIDE SEQUENCE [LARGE SCALE GENOMIC DNA]</scope>
    <source>
        <strain evidence="8 9">DSM 11458</strain>
    </source>
</reference>
<feature type="compositionally biased region" description="Basic and acidic residues" evidence="6">
    <location>
        <begin position="136"/>
        <end position="149"/>
    </location>
</feature>
<sequence length="161" mass="17697">MALTPSDMICFALYSAAHAMQQAYRPLLDTLDITYPQYLVLSVLWTAKTPMTVSGIGGAIHLDSSTITPLLKRLEVGGLVVRNRDMQDERKVHVSLTDAGQEMEARTAHISACIFEKTGLTTAALERLHTEVSELGERLRASSELESRPGKRRIASQKATT</sequence>
<dbReference type="Proteomes" id="UP000284407">
    <property type="component" value="Unassembled WGS sequence"/>
</dbReference>
<evidence type="ECO:0000256" key="3">
    <source>
        <dbReference type="ARBA" id="ARBA00023015"/>
    </source>
</evidence>
<evidence type="ECO:0000256" key="4">
    <source>
        <dbReference type="ARBA" id="ARBA00023125"/>
    </source>
</evidence>
<dbReference type="Pfam" id="PF22381">
    <property type="entry name" value="Staph_reg_Sar_Rot"/>
    <property type="match status" value="1"/>
</dbReference>
<feature type="region of interest" description="Disordered" evidence="6">
    <location>
        <begin position="136"/>
        <end position="161"/>
    </location>
</feature>
<comment type="caution">
    <text evidence="8">The sequence shown here is derived from an EMBL/GenBank/DDBJ whole genome shotgun (WGS) entry which is preliminary data.</text>
</comment>
<dbReference type="GO" id="GO:0005737">
    <property type="term" value="C:cytoplasm"/>
    <property type="evidence" value="ECO:0007669"/>
    <property type="project" value="UniProtKB-SubCell"/>
</dbReference>
<dbReference type="InterPro" id="IPR036390">
    <property type="entry name" value="WH_DNA-bd_sf"/>
</dbReference>
<accession>A0A420DPS4</accession>
<dbReference type="GO" id="GO:0006950">
    <property type="term" value="P:response to stress"/>
    <property type="evidence" value="ECO:0007669"/>
    <property type="project" value="TreeGrafter"/>
</dbReference>
<keyword evidence="4 8" id="KW-0238">DNA-binding</keyword>
<dbReference type="PROSITE" id="PS50995">
    <property type="entry name" value="HTH_MARR_2"/>
    <property type="match status" value="1"/>
</dbReference>
<dbReference type="PANTHER" id="PTHR33164:SF5">
    <property type="entry name" value="ORGANIC HYDROPEROXIDE RESISTANCE TRANSCRIPTIONAL REGULATOR"/>
    <property type="match status" value="1"/>
</dbReference>
<dbReference type="EMBL" id="RAQK01000001">
    <property type="protein sequence ID" value="RKE96178.1"/>
    <property type="molecule type" value="Genomic_DNA"/>
</dbReference>